<dbReference type="Proteomes" id="UP001476247">
    <property type="component" value="Unassembled WGS sequence"/>
</dbReference>
<organism evidence="1 2">
    <name type="scientific">Helicostylum pulchrum</name>
    <dbReference type="NCBI Taxonomy" id="562976"/>
    <lineage>
        <taxon>Eukaryota</taxon>
        <taxon>Fungi</taxon>
        <taxon>Fungi incertae sedis</taxon>
        <taxon>Mucoromycota</taxon>
        <taxon>Mucoromycotina</taxon>
        <taxon>Mucoromycetes</taxon>
        <taxon>Mucorales</taxon>
        <taxon>Mucorineae</taxon>
        <taxon>Mucoraceae</taxon>
        <taxon>Helicostylum</taxon>
    </lineage>
</organism>
<reference evidence="1 2" key="1">
    <citation type="submission" date="2024-04" db="EMBL/GenBank/DDBJ databases">
        <title>genome sequences of Mucor flavus KT1a and Helicostylum pulchrum KT1b strains isolation_sourced from the surface of a dry-aged beef.</title>
        <authorList>
            <person name="Toyotome T."/>
            <person name="Hosono M."/>
            <person name="Torimaru M."/>
            <person name="Fukuda K."/>
            <person name="Mikami N."/>
        </authorList>
    </citation>
    <scope>NUCLEOTIDE SEQUENCE [LARGE SCALE GENOMIC DNA]</scope>
    <source>
        <strain evidence="1 2">KT1b</strain>
    </source>
</reference>
<proteinExistence type="predicted"/>
<name>A0ABP9Y5P8_9FUNG</name>
<gene>
    <name evidence="1" type="ORF">HPULCUR_007085</name>
</gene>
<keyword evidence="2" id="KW-1185">Reference proteome</keyword>
<evidence type="ECO:0000313" key="1">
    <source>
        <dbReference type="EMBL" id="GAA5801637.1"/>
    </source>
</evidence>
<protein>
    <submittedName>
        <fullName evidence="1">Uncharacterized protein</fullName>
    </submittedName>
</protein>
<dbReference type="EMBL" id="BAABUJ010000019">
    <property type="protein sequence ID" value="GAA5801637.1"/>
    <property type="molecule type" value="Genomic_DNA"/>
</dbReference>
<evidence type="ECO:0000313" key="2">
    <source>
        <dbReference type="Proteomes" id="UP001476247"/>
    </source>
</evidence>
<comment type="caution">
    <text evidence="1">The sequence shown here is derived from an EMBL/GenBank/DDBJ whole genome shotgun (WGS) entry which is preliminary data.</text>
</comment>
<sequence length="170" mass="18399">MPNMFSSAHVSIRDPKFVSLPWLVNVSTLADFDHQLLNYVNSSNFWNLELGCKSSSIHNRARYAVSLTCATIIFNTKSLQCHPENNTLPIPLCQSTCESYSKSIQSILSLASSETICNLSGGNLITAGVNSLSQQCSTNDALKGMPSTGCISGADNELSMCGKKKKNDNN</sequence>
<accession>A0ABP9Y5P8</accession>